<comment type="similarity">
    <text evidence="7">Belongs to the TatC family.</text>
</comment>
<feature type="transmembrane region" description="Helical" evidence="7">
    <location>
        <begin position="171"/>
        <end position="195"/>
    </location>
</feature>
<evidence type="ECO:0000256" key="7">
    <source>
        <dbReference type="HAMAP-Rule" id="MF_00902"/>
    </source>
</evidence>
<organism evidence="9 10">
    <name type="scientific">Actinomyces israelii</name>
    <dbReference type="NCBI Taxonomy" id="1659"/>
    <lineage>
        <taxon>Bacteria</taxon>
        <taxon>Bacillati</taxon>
        <taxon>Actinomycetota</taxon>
        <taxon>Actinomycetes</taxon>
        <taxon>Actinomycetales</taxon>
        <taxon>Actinomycetaceae</taxon>
        <taxon>Actinomyces</taxon>
    </lineage>
</organism>
<dbReference type="PANTHER" id="PTHR30371:SF0">
    <property type="entry name" value="SEC-INDEPENDENT PROTEIN TRANSLOCASE PROTEIN TATC, CHLOROPLASTIC-RELATED"/>
    <property type="match status" value="1"/>
</dbReference>
<keyword evidence="7" id="KW-1003">Cell membrane</keyword>
<dbReference type="Proteomes" id="UP001072034">
    <property type="component" value="Unassembled WGS sequence"/>
</dbReference>
<evidence type="ECO:0000256" key="2">
    <source>
        <dbReference type="ARBA" id="ARBA00022692"/>
    </source>
</evidence>
<comment type="function">
    <text evidence="7">Part of the twin-arginine translocation (Tat) system that transports large folded proteins containing a characteristic twin-arginine motif in their signal peptide across membranes. Together with TatB, TatC is part of a receptor directly interacting with Tat signal peptides.</text>
</comment>
<evidence type="ECO:0000256" key="3">
    <source>
        <dbReference type="ARBA" id="ARBA00022927"/>
    </source>
</evidence>
<dbReference type="InterPro" id="IPR002033">
    <property type="entry name" value="TatC"/>
</dbReference>
<feature type="compositionally biased region" description="Low complexity" evidence="8">
    <location>
        <begin position="268"/>
        <end position="288"/>
    </location>
</feature>
<dbReference type="Pfam" id="PF00902">
    <property type="entry name" value="TatC"/>
    <property type="match status" value="1"/>
</dbReference>
<keyword evidence="6 7" id="KW-0472">Membrane</keyword>
<keyword evidence="10" id="KW-1185">Reference proteome</keyword>
<evidence type="ECO:0000256" key="4">
    <source>
        <dbReference type="ARBA" id="ARBA00022989"/>
    </source>
</evidence>
<accession>A0ABT4I7B0</accession>
<comment type="caution">
    <text evidence="9">The sequence shown here is derived from an EMBL/GenBank/DDBJ whole genome shotgun (WGS) entry which is preliminary data.</text>
</comment>
<evidence type="ECO:0000256" key="5">
    <source>
        <dbReference type="ARBA" id="ARBA00023010"/>
    </source>
</evidence>
<keyword evidence="5 7" id="KW-0811">Translocation</keyword>
<evidence type="ECO:0000313" key="9">
    <source>
        <dbReference type="EMBL" id="MCZ0857617.1"/>
    </source>
</evidence>
<keyword evidence="3 7" id="KW-0653">Protein transport</keyword>
<dbReference type="RefSeq" id="WP_043559539.1">
    <property type="nucleotide sequence ID" value="NZ_CAJPNG010000018.1"/>
</dbReference>
<evidence type="ECO:0000256" key="6">
    <source>
        <dbReference type="ARBA" id="ARBA00023136"/>
    </source>
</evidence>
<evidence type="ECO:0000313" key="10">
    <source>
        <dbReference type="Proteomes" id="UP001072034"/>
    </source>
</evidence>
<feature type="transmembrane region" description="Helical" evidence="7">
    <location>
        <begin position="230"/>
        <end position="249"/>
    </location>
</feature>
<comment type="subcellular location">
    <subcellularLocation>
        <location evidence="7">Cell membrane</location>
        <topology evidence="7">Multi-pass membrane protein</topology>
    </subcellularLocation>
    <subcellularLocation>
        <location evidence="1">Membrane</location>
        <topology evidence="1">Multi-pass membrane protein</topology>
    </subcellularLocation>
</comment>
<sequence>MPRLPKIRRRRDNPEAIMSIGDHLRELRNRLFISAIGVLVMAVVGYMIYRPIYNIITYPINQANANGADLKVNFPTILASFDLRLRISIWVGVLLASPLWMYEFWAYVGPGMTRREKAYTWAFGVTGLVLFLSGCALGMWIMPHAVQILTNFIPDWGSSAGIIDSSTYLSFYLRLILVFGAAFLLPELLVALNRLGLVKGRTLLKGWRWAVVGIFTFMAFANPLPDPWSMIFMALPITGLYFLACFMSIQHDKRVERRRAKLDAELDAALAEPSAPSAPSAPATRSAAQPPERADRA</sequence>
<gene>
    <name evidence="7 9" type="primary">tatC</name>
    <name evidence="9" type="ORF">OHJ16_06120</name>
</gene>
<keyword evidence="7" id="KW-0813">Transport</keyword>
<keyword evidence="4 7" id="KW-1133">Transmembrane helix</keyword>
<proteinExistence type="inferred from homology"/>
<feature type="transmembrane region" description="Helical" evidence="7">
    <location>
        <begin position="207"/>
        <end position="224"/>
    </location>
</feature>
<feature type="transmembrane region" description="Helical" evidence="7">
    <location>
        <begin position="120"/>
        <end position="142"/>
    </location>
</feature>
<name>A0ABT4I7B0_9ACTO</name>
<feature type="transmembrane region" description="Helical" evidence="7">
    <location>
        <begin position="31"/>
        <end position="49"/>
    </location>
</feature>
<dbReference type="NCBIfam" id="TIGR00945">
    <property type="entry name" value="tatC"/>
    <property type="match status" value="1"/>
</dbReference>
<evidence type="ECO:0000256" key="1">
    <source>
        <dbReference type="ARBA" id="ARBA00004141"/>
    </source>
</evidence>
<reference evidence="9" key="1">
    <citation type="submission" date="2022-10" db="EMBL/GenBank/DDBJ databases">
        <title>Genome sequence of Actinomyces israelii ATCC 10048.</title>
        <authorList>
            <person name="Watt R.M."/>
            <person name="Tong W.M."/>
        </authorList>
    </citation>
    <scope>NUCLEOTIDE SEQUENCE</scope>
    <source>
        <strain evidence="9">ATCC 10048</strain>
    </source>
</reference>
<evidence type="ECO:0000256" key="8">
    <source>
        <dbReference type="SAM" id="MobiDB-lite"/>
    </source>
</evidence>
<keyword evidence="2 7" id="KW-0812">Transmembrane</keyword>
<comment type="subunit">
    <text evidence="7">The Tat system comprises two distinct complexes: a TatABC complex, containing multiple copies of TatA, TatB and TatC subunits, and a separate TatA complex, containing only TatA subunits. Substrates initially bind to the TatABC complex, which probably triggers association of the separate TatA complex to form the active translocon.</text>
</comment>
<dbReference type="PANTHER" id="PTHR30371">
    <property type="entry name" value="SEC-INDEPENDENT PROTEIN TRANSLOCASE PROTEIN TATC"/>
    <property type="match status" value="1"/>
</dbReference>
<dbReference type="HAMAP" id="MF_00902">
    <property type="entry name" value="TatC"/>
    <property type="match status" value="1"/>
</dbReference>
<dbReference type="EMBL" id="JAPTMY010000010">
    <property type="protein sequence ID" value="MCZ0857617.1"/>
    <property type="molecule type" value="Genomic_DNA"/>
</dbReference>
<feature type="region of interest" description="Disordered" evidence="8">
    <location>
        <begin position="268"/>
        <end position="297"/>
    </location>
</feature>
<dbReference type="PRINTS" id="PR01840">
    <property type="entry name" value="TATCFAMILY"/>
</dbReference>
<feature type="transmembrane region" description="Helical" evidence="7">
    <location>
        <begin position="87"/>
        <end position="108"/>
    </location>
</feature>
<protein>
    <recommendedName>
        <fullName evidence="7">Sec-independent protein translocase protein TatC</fullName>
    </recommendedName>
</protein>